<feature type="region of interest" description="Disordered" evidence="1">
    <location>
        <begin position="132"/>
        <end position="151"/>
    </location>
</feature>
<proteinExistence type="predicted"/>
<protein>
    <submittedName>
        <fullName evidence="4">Short C-terminal domain-containing protein</fullName>
    </submittedName>
</protein>
<dbReference type="AlphaFoldDB" id="A0A1I6L748"/>
<dbReference type="InterPro" id="IPR018649">
    <property type="entry name" value="SHOCT"/>
</dbReference>
<reference evidence="4 5" key="1">
    <citation type="submission" date="2016-10" db="EMBL/GenBank/DDBJ databases">
        <authorList>
            <person name="de Groot N.N."/>
        </authorList>
    </citation>
    <scope>NUCLEOTIDE SEQUENCE [LARGE SCALE GENOMIC DNA]</scope>
    <source>
        <strain evidence="4 5">CGMCC 1.10457</strain>
    </source>
</reference>
<dbReference type="STRING" id="767519.SAMN05216559_2190"/>
<keyword evidence="5" id="KW-1185">Reference proteome</keyword>
<evidence type="ECO:0000256" key="1">
    <source>
        <dbReference type="SAM" id="MobiDB-lite"/>
    </source>
</evidence>
<feature type="region of interest" description="Disordered" evidence="1">
    <location>
        <begin position="69"/>
        <end position="96"/>
    </location>
</feature>
<evidence type="ECO:0000256" key="2">
    <source>
        <dbReference type="SAM" id="Phobius"/>
    </source>
</evidence>
<feature type="transmembrane region" description="Helical" evidence="2">
    <location>
        <begin position="12"/>
        <end position="31"/>
    </location>
</feature>
<accession>A0A1I6L748</accession>
<evidence type="ECO:0000313" key="5">
    <source>
        <dbReference type="Proteomes" id="UP000199062"/>
    </source>
</evidence>
<dbReference type="Proteomes" id="UP000199062">
    <property type="component" value="Unassembled WGS sequence"/>
</dbReference>
<gene>
    <name evidence="4" type="ORF">SAMN05216559_2190</name>
</gene>
<feature type="domain" description="SHOCT" evidence="3">
    <location>
        <begin position="98"/>
        <end position="125"/>
    </location>
</feature>
<feature type="transmembrane region" description="Helical" evidence="2">
    <location>
        <begin position="37"/>
        <end position="56"/>
    </location>
</feature>
<organism evidence="4 5">
    <name type="scientific">Halomicrobium zhouii</name>
    <dbReference type="NCBI Taxonomy" id="767519"/>
    <lineage>
        <taxon>Archaea</taxon>
        <taxon>Methanobacteriati</taxon>
        <taxon>Methanobacteriota</taxon>
        <taxon>Stenosarchaea group</taxon>
        <taxon>Halobacteria</taxon>
        <taxon>Halobacteriales</taxon>
        <taxon>Haloarculaceae</taxon>
        <taxon>Halomicrobium</taxon>
    </lineage>
</organism>
<keyword evidence="2" id="KW-0812">Transmembrane</keyword>
<keyword evidence="2" id="KW-0472">Membrane</keyword>
<evidence type="ECO:0000259" key="3">
    <source>
        <dbReference type="Pfam" id="PF09851"/>
    </source>
</evidence>
<dbReference type="EMBL" id="FOZK01000002">
    <property type="protein sequence ID" value="SFR99333.1"/>
    <property type="molecule type" value="Genomic_DNA"/>
</dbReference>
<sequence>MDDASPAQRARENATGIVSMLVTGIWLAALFLGFDWWLPFMLFGYIVLIPLTAILFGDEDDVEEWVGEDVDVGSTTDESADADDARTDHTHTDAADDEALARLRERYANGELTDEQFERKVERLLETDTLENVEDRQRDRDRSREREPEFE</sequence>
<feature type="compositionally biased region" description="Basic and acidic residues" evidence="1">
    <location>
        <begin position="83"/>
        <end position="96"/>
    </location>
</feature>
<dbReference type="OrthoDB" id="178074at2157"/>
<evidence type="ECO:0000313" key="4">
    <source>
        <dbReference type="EMBL" id="SFR99333.1"/>
    </source>
</evidence>
<name>A0A1I6L748_9EURY</name>
<feature type="compositionally biased region" description="Basic and acidic residues" evidence="1">
    <location>
        <begin position="133"/>
        <end position="151"/>
    </location>
</feature>
<dbReference type="RefSeq" id="WP_089816573.1">
    <property type="nucleotide sequence ID" value="NZ_FOZK01000002.1"/>
</dbReference>
<dbReference type="Pfam" id="PF09851">
    <property type="entry name" value="SHOCT"/>
    <property type="match status" value="1"/>
</dbReference>
<keyword evidence="2" id="KW-1133">Transmembrane helix</keyword>